<feature type="region of interest" description="Disordered" evidence="7">
    <location>
        <begin position="560"/>
        <end position="627"/>
    </location>
</feature>
<feature type="transmembrane region" description="Helical" evidence="8">
    <location>
        <begin position="194"/>
        <end position="215"/>
    </location>
</feature>
<feature type="transmembrane region" description="Helical" evidence="8">
    <location>
        <begin position="300"/>
        <end position="318"/>
    </location>
</feature>
<dbReference type="InterPro" id="IPR006042">
    <property type="entry name" value="Xan_ur_permease"/>
</dbReference>
<keyword evidence="3" id="KW-0813">Transport</keyword>
<name>A0A1D2A278_AUXPR</name>
<protein>
    <recommendedName>
        <fullName evidence="10">Uric acid-xanthine permease</fullName>
    </recommendedName>
</protein>
<keyword evidence="6 8" id="KW-0472">Membrane</keyword>
<dbReference type="EMBL" id="GDKF01005344">
    <property type="protein sequence ID" value="JAT73278.1"/>
    <property type="molecule type" value="Transcribed_RNA"/>
</dbReference>
<evidence type="ECO:0000313" key="9">
    <source>
        <dbReference type="EMBL" id="JAT73278.1"/>
    </source>
</evidence>
<evidence type="ECO:0000256" key="2">
    <source>
        <dbReference type="ARBA" id="ARBA00008821"/>
    </source>
</evidence>
<dbReference type="AlphaFoldDB" id="A0A1D2A278"/>
<evidence type="ECO:0000256" key="5">
    <source>
        <dbReference type="ARBA" id="ARBA00022989"/>
    </source>
</evidence>
<feature type="transmembrane region" description="Helical" evidence="8">
    <location>
        <begin position="95"/>
        <end position="116"/>
    </location>
</feature>
<feature type="transmembrane region" description="Helical" evidence="8">
    <location>
        <begin position="460"/>
        <end position="479"/>
    </location>
</feature>
<evidence type="ECO:0000256" key="6">
    <source>
        <dbReference type="ARBA" id="ARBA00023136"/>
    </source>
</evidence>
<feature type="transmembrane region" description="Helical" evidence="8">
    <location>
        <begin position="275"/>
        <end position="293"/>
    </location>
</feature>
<accession>A0A1D2A278</accession>
<keyword evidence="4 8" id="KW-0812">Transmembrane</keyword>
<evidence type="ECO:0000256" key="8">
    <source>
        <dbReference type="SAM" id="Phobius"/>
    </source>
</evidence>
<dbReference type="GO" id="GO:0042907">
    <property type="term" value="F:xanthine transmembrane transporter activity"/>
    <property type="evidence" value="ECO:0007669"/>
    <property type="project" value="TreeGrafter"/>
</dbReference>
<dbReference type="InterPro" id="IPR006043">
    <property type="entry name" value="NCS2"/>
</dbReference>
<feature type="transmembrane region" description="Helical" evidence="8">
    <location>
        <begin position="338"/>
        <end position="361"/>
    </location>
</feature>
<dbReference type="PANTHER" id="PTHR42810">
    <property type="entry name" value="PURINE PERMEASE C1399.01C-RELATED"/>
    <property type="match status" value="1"/>
</dbReference>
<sequence>MGRFMTAWREKRYNYILLGDYDYKYLCMPVWPFKAGKRDPPTFFATDAWLGILTAMVMGLQHAMAMVGGLITPPLLISAYAANDPTLSTTDVDTIAQYLVSAALLVTSIMTAIQVTGIPLPYGRQWGAGILSVMGISFTTYPIAVSTISALMADGHTFREAYGYLLGTLACVGITPVVISFFPPRVLKRIFPPIVCGVTIVLIGINLTGAGMANWGGGSFCNTYADGLWIPQAGPCTVTNATSGEVTTLSTCYTNVPIMCSGNGDVMLPFGSGPYVGLGFSVFVMLVIIELFGSPFLRNCAVIISLLFGYMLAGVTRADGKRFVTGTKIANAPAITFLWVHTFPLNVYGPAVLPLIIVFTITSIETVGDVAATEEASFLQTSGPAHNKRTRGALLNDGISGIFSALATSLPLTTFAQNNGIIALTAVASRQAGWACAGWLFIFGLIGKFGGVITTIPNCVLGGMTTFLFANVIASGIKIMISQHFTRRNRFVIACALALGIGVTLVPNWAQNNLWNNPNLSEGVQGVRDALILILETGFTLGALTAIVLNLLLPDEKGLTVPEPDTPDLSVQGAEPSVRYSSKPQGKDPLQSQDTSMHMTKDYSTDMQKQNDSGSDTPGANNKAPLV</sequence>
<feature type="transmembrane region" description="Helical" evidence="8">
    <location>
        <begin position="128"/>
        <end position="149"/>
    </location>
</feature>
<dbReference type="NCBIfam" id="TIGR00801">
    <property type="entry name" value="ncs2"/>
    <property type="match status" value="1"/>
</dbReference>
<evidence type="ECO:0000256" key="1">
    <source>
        <dbReference type="ARBA" id="ARBA00004141"/>
    </source>
</evidence>
<evidence type="ECO:0000256" key="4">
    <source>
        <dbReference type="ARBA" id="ARBA00022692"/>
    </source>
</evidence>
<feature type="transmembrane region" description="Helical" evidence="8">
    <location>
        <begin position="491"/>
        <end position="510"/>
    </location>
</feature>
<dbReference type="GO" id="GO:0005886">
    <property type="term" value="C:plasma membrane"/>
    <property type="evidence" value="ECO:0007669"/>
    <property type="project" value="TreeGrafter"/>
</dbReference>
<dbReference type="Pfam" id="PF00860">
    <property type="entry name" value="Xan_ur_permease"/>
    <property type="match status" value="2"/>
</dbReference>
<feature type="transmembrane region" description="Helical" evidence="8">
    <location>
        <begin position="161"/>
        <end position="182"/>
    </location>
</feature>
<comment type="similarity">
    <text evidence="2">Belongs to the nucleobase:cation symporter-2 (NCS2) (TC 2.A.40) family.</text>
</comment>
<comment type="subcellular location">
    <subcellularLocation>
        <location evidence="1">Membrane</location>
        <topology evidence="1">Multi-pass membrane protein</topology>
    </subcellularLocation>
</comment>
<proteinExistence type="inferred from homology"/>
<keyword evidence="5 8" id="KW-1133">Transmembrane helix</keyword>
<evidence type="ECO:0000256" key="3">
    <source>
        <dbReference type="ARBA" id="ARBA00022448"/>
    </source>
</evidence>
<gene>
    <name evidence="9" type="ORF">g.25526</name>
</gene>
<organism evidence="9">
    <name type="scientific">Auxenochlorella protothecoides</name>
    <name type="common">Green microalga</name>
    <name type="synonym">Chlorella protothecoides</name>
    <dbReference type="NCBI Taxonomy" id="3075"/>
    <lineage>
        <taxon>Eukaryota</taxon>
        <taxon>Viridiplantae</taxon>
        <taxon>Chlorophyta</taxon>
        <taxon>core chlorophytes</taxon>
        <taxon>Trebouxiophyceae</taxon>
        <taxon>Chlorellales</taxon>
        <taxon>Chlorellaceae</taxon>
        <taxon>Auxenochlorella</taxon>
    </lineage>
</organism>
<evidence type="ECO:0000256" key="7">
    <source>
        <dbReference type="SAM" id="MobiDB-lite"/>
    </source>
</evidence>
<evidence type="ECO:0008006" key="10">
    <source>
        <dbReference type="Google" id="ProtNLM"/>
    </source>
</evidence>
<feature type="transmembrane region" description="Helical" evidence="8">
    <location>
        <begin position="432"/>
        <end position="454"/>
    </location>
</feature>
<feature type="transmembrane region" description="Helical" evidence="8">
    <location>
        <begin position="530"/>
        <end position="553"/>
    </location>
</feature>
<reference evidence="9" key="1">
    <citation type="submission" date="2015-08" db="EMBL/GenBank/DDBJ databases">
        <authorList>
            <person name="Babu N.S."/>
            <person name="Beckwith C.J."/>
            <person name="Beseler K.G."/>
            <person name="Brison A."/>
            <person name="Carone J.V."/>
            <person name="Caskin T.P."/>
            <person name="Diamond M."/>
            <person name="Durham M.E."/>
            <person name="Foxe J.M."/>
            <person name="Go M."/>
            <person name="Henderson B.A."/>
            <person name="Jones I.B."/>
            <person name="McGettigan J.A."/>
            <person name="Micheletti S.J."/>
            <person name="Nasrallah M.E."/>
            <person name="Ortiz D."/>
            <person name="Piller C.R."/>
            <person name="Privatt S.R."/>
            <person name="Schneider S.L."/>
            <person name="Sharp S."/>
            <person name="Smith T.C."/>
            <person name="Stanton J.D."/>
            <person name="Ullery H.E."/>
            <person name="Wilson R.J."/>
            <person name="Serrano M.G."/>
            <person name="Buck G."/>
            <person name="Lee V."/>
            <person name="Wang Y."/>
            <person name="Carvalho R."/>
            <person name="Voegtly L."/>
            <person name="Shi R."/>
            <person name="Duckworth R."/>
            <person name="Johnson A."/>
            <person name="Loviza R."/>
            <person name="Walstead R."/>
            <person name="Shah Z."/>
            <person name="Kiflezghi M."/>
            <person name="Wade K."/>
            <person name="Ball S.L."/>
            <person name="Bradley K.W."/>
            <person name="Asai D.J."/>
            <person name="Bowman C.A."/>
            <person name="Russell D.A."/>
            <person name="Pope W.H."/>
            <person name="Jacobs-Sera D."/>
            <person name="Hendrix R.W."/>
            <person name="Hatfull G.F."/>
        </authorList>
    </citation>
    <scope>NUCLEOTIDE SEQUENCE</scope>
</reference>
<dbReference type="PANTHER" id="PTHR42810:SF2">
    <property type="entry name" value="PURINE PERMEASE C1399.01C-RELATED"/>
    <property type="match status" value="1"/>
</dbReference>
<feature type="compositionally biased region" description="Polar residues" evidence="7">
    <location>
        <begin position="605"/>
        <end position="620"/>
    </location>
</feature>
<feature type="compositionally biased region" description="Polar residues" evidence="7">
    <location>
        <begin position="579"/>
        <end position="598"/>
    </location>
</feature>